<dbReference type="Proteomes" id="UP001163387">
    <property type="component" value="Chromosome"/>
</dbReference>
<feature type="chain" id="PRO_5046216389" evidence="1">
    <location>
        <begin position="16"/>
        <end position="44"/>
    </location>
</feature>
<reference evidence="2 3" key="1">
    <citation type="journal article" date="2022" name="Front. Microbiol.">
        <title>Male-killing mechanisms vary between Spiroplasma species.</title>
        <authorList>
            <person name="Arai H."/>
            <person name="Inoue M."/>
            <person name="Kageyama D."/>
        </authorList>
    </citation>
    <scope>NUCLEOTIDE SEQUENCE [LARGE SCALE GENOMIC DNA]</scope>
    <source>
        <strain evidence="3">sHm</strain>
    </source>
</reference>
<dbReference type="EMBL" id="AP026933">
    <property type="protein sequence ID" value="BDT03399.1"/>
    <property type="molecule type" value="Genomic_DNA"/>
</dbReference>
<name>A0ABN6T1Y6_9MOLU</name>
<organism evidence="2 3">
    <name type="scientific">Spiroplasma ixodetis</name>
    <dbReference type="NCBI Taxonomy" id="2141"/>
    <lineage>
        <taxon>Bacteria</taxon>
        <taxon>Bacillati</taxon>
        <taxon>Mycoplasmatota</taxon>
        <taxon>Mollicutes</taxon>
        <taxon>Entomoplasmatales</taxon>
        <taxon>Spiroplasmataceae</taxon>
        <taxon>Spiroplasma</taxon>
    </lineage>
</organism>
<sequence>MKKYLSMLTTAALSAASIFSTSSILNSYVKNSNLINVDNLHDVI</sequence>
<feature type="signal peptide" evidence="1">
    <location>
        <begin position="1"/>
        <end position="15"/>
    </location>
</feature>
<keyword evidence="1" id="KW-0732">Signal</keyword>
<keyword evidence="3" id="KW-1185">Reference proteome</keyword>
<evidence type="ECO:0000313" key="3">
    <source>
        <dbReference type="Proteomes" id="UP001163387"/>
    </source>
</evidence>
<accession>A0ABN6T1Y6</accession>
<gene>
    <name evidence="2" type="ORF">SHM_10450</name>
</gene>
<dbReference type="RefSeq" id="WP_281749404.1">
    <property type="nucleotide sequence ID" value="NZ_AP026933.1"/>
</dbReference>
<evidence type="ECO:0000313" key="2">
    <source>
        <dbReference type="EMBL" id="BDT03399.1"/>
    </source>
</evidence>
<proteinExistence type="predicted"/>
<protein>
    <submittedName>
        <fullName evidence="2">Uncharacterized protein</fullName>
    </submittedName>
</protein>
<evidence type="ECO:0000256" key="1">
    <source>
        <dbReference type="SAM" id="SignalP"/>
    </source>
</evidence>